<dbReference type="PANTHER" id="PTHR43651">
    <property type="entry name" value="1,4-ALPHA-GLUCAN-BRANCHING ENZYME"/>
    <property type="match status" value="1"/>
</dbReference>
<dbReference type="InterPro" id="IPR012768">
    <property type="entry name" value="Trehalose_TreZ"/>
</dbReference>
<evidence type="ECO:0000256" key="13">
    <source>
        <dbReference type="NCBIfam" id="TIGR02402"/>
    </source>
</evidence>
<dbReference type="CDD" id="cd11325">
    <property type="entry name" value="AmyAc_GTHase"/>
    <property type="match status" value="1"/>
</dbReference>
<protein>
    <recommendedName>
        <fullName evidence="5 13">Malto-oligosyltrehalose trehalohydrolase</fullName>
        <shortName evidence="14">MTHase</shortName>
        <ecNumber evidence="4 13">3.2.1.141</ecNumber>
    </recommendedName>
    <alternativeName>
        <fullName evidence="11 14">4-alpha-D-((1-&gt;4)-alpha-D-glucano)trehalose trehalohydrolase</fullName>
    </alternativeName>
    <alternativeName>
        <fullName evidence="10 14">Maltooligosyl trehalose trehalohydrolase</fullName>
    </alternativeName>
</protein>
<dbReference type="EC" id="3.2.1.141" evidence="4 13"/>
<dbReference type="InterPro" id="IPR013783">
    <property type="entry name" value="Ig-like_fold"/>
</dbReference>
<dbReference type="Proteomes" id="UP000276417">
    <property type="component" value="Chromosome 1"/>
</dbReference>
<dbReference type="NCBIfam" id="TIGR02402">
    <property type="entry name" value="trehalose_TreZ"/>
    <property type="match status" value="1"/>
</dbReference>
<dbReference type="Gene3D" id="3.20.20.80">
    <property type="entry name" value="Glycosidases"/>
    <property type="match status" value="1"/>
</dbReference>
<dbReference type="Gene3D" id="2.60.40.1180">
    <property type="entry name" value="Golgi alpha-mannosidase II"/>
    <property type="match status" value="1"/>
</dbReference>
<dbReference type="KEGG" id="dph:EHF33_06660"/>
<comment type="pathway">
    <text evidence="2 14">Glycan biosynthesis; trehalose biosynthesis.</text>
</comment>
<organism evidence="19 20">
    <name type="scientific">Deinococcus psychrotolerans</name>
    <dbReference type="NCBI Taxonomy" id="2489213"/>
    <lineage>
        <taxon>Bacteria</taxon>
        <taxon>Thermotogati</taxon>
        <taxon>Deinococcota</taxon>
        <taxon>Deinococci</taxon>
        <taxon>Deinococcales</taxon>
        <taxon>Deinococcaceae</taxon>
        <taxon>Deinococcus</taxon>
    </lineage>
</organism>
<keyword evidence="7 14" id="KW-0378">Hydrolase</keyword>
<dbReference type="GO" id="GO:0005992">
    <property type="term" value="P:trehalose biosynthetic process"/>
    <property type="evidence" value="ECO:0007669"/>
    <property type="project" value="UniProtKB-UniRule"/>
</dbReference>
<dbReference type="AlphaFoldDB" id="A0A3G8YAY2"/>
<evidence type="ECO:0000256" key="5">
    <source>
        <dbReference type="ARBA" id="ARBA00015938"/>
    </source>
</evidence>
<reference evidence="19 20" key="1">
    <citation type="submission" date="2018-11" db="EMBL/GenBank/DDBJ databases">
        <title>Deinococcus shelandsis sp. nov., isolated from South Shetland Islands soil of Antarctica.</title>
        <authorList>
            <person name="Tian J."/>
        </authorList>
    </citation>
    <scope>NUCLEOTIDE SEQUENCE [LARGE SCALE GENOMIC DNA]</scope>
    <source>
        <strain evidence="19 20">S14-83T</strain>
    </source>
</reference>
<dbReference type="CDD" id="cd02853">
    <property type="entry name" value="E_set_MTHase_like_N"/>
    <property type="match status" value="1"/>
</dbReference>
<evidence type="ECO:0000256" key="12">
    <source>
        <dbReference type="ARBA" id="ARBA00034013"/>
    </source>
</evidence>
<dbReference type="InterPro" id="IPR017853">
    <property type="entry name" value="GH"/>
</dbReference>
<dbReference type="InterPro" id="IPR006047">
    <property type="entry name" value="GH13_cat_dom"/>
</dbReference>
<evidence type="ECO:0000256" key="1">
    <source>
        <dbReference type="ARBA" id="ARBA00004496"/>
    </source>
</evidence>
<evidence type="ECO:0000256" key="2">
    <source>
        <dbReference type="ARBA" id="ARBA00005199"/>
    </source>
</evidence>
<dbReference type="UniPathway" id="UPA00299"/>
<evidence type="ECO:0000256" key="10">
    <source>
        <dbReference type="ARBA" id="ARBA00032057"/>
    </source>
</evidence>
<dbReference type="Gene3D" id="2.60.40.10">
    <property type="entry name" value="Immunoglobulins"/>
    <property type="match status" value="1"/>
</dbReference>
<evidence type="ECO:0000256" key="8">
    <source>
        <dbReference type="ARBA" id="ARBA00023277"/>
    </source>
</evidence>
<gene>
    <name evidence="19" type="primary">treZ</name>
    <name evidence="19" type="ORF">EHF33_06660</name>
</gene>
<evidence type="ECO:0000256" key="4">
    <source>
        <dbReference type="ARBA" id="ARBA00012268"/>
    </source>
</evidence>
<keyword evidence="20" id="KW-1185">Reference proteome</keyword>
<comment type="similarity">
    <text evidence="3 14">Belongs to the glycosyl hydrolase 13 family.</text>
</comment>
<dbReference type="RefSeq" id="WP_124869125.1">
    <property type="nucleotide sequence ID" value="NZ_CP034183.1"/>
</dbReference>
<dbReference type="Pfam" id="PF00128">
    <property type="entry name" value="Alpha-amylase"/>
    <property type="match status" value="1"/>
</dbReference>
<accession>A0A3G8YAY2</accession>
<dbReference type="PIRSF" id="PIRSF006337">
    <property type="entry name" value="Trehalose_TreZ"/>
    <property type="match status" value="1"/>
</dbReference>
<evidence type="ECO:0000256" key="15">
    <source>
        <dbReference type="PIRSR" id="PIRSR006337-1"/>
    </source>
</evidence>
<feature type="domain" description="Glycosyl hydrolase family 13 catalytic" evidence="18">
    <location>
        <begin position="136"/>
        <end position="476"/>
    </location>
</feature>
<keyword evidence="8" id="KW-0119">Carbohydrate metabolism</keyword>
<dbReference type="SUPFAM" id="SSF81296">
    <property type="entry name" value="E set domains"/>
    <property type="match status" value="1"/>
</dbReference>
<dbReference type="SUPFAM" id="SSF51445">
    <property type="entry name" value="(Trans)glycosidases"/>
    <property type="match status" value="1"/>
</dbReference>
<dbReference type="SMART" id="SM00642">
    <property type="entry name" value="Aamy"/>
    <property type="match status" value="1"/>
</dbReference>
<evidence type="ECO:0000256" key="14">
    <source>
        <dbReference type="PIRNR" id="PIRNR006337"/>
    </source>
</evidence>
<feature type="site" description="Transition state stabilizer" evidence="16">
    <location>
        <position position="408"/>
    </location>
</feature>
<dbReference type="SUPFAM" id="SSF51011">
    <property type="entry name" value="Glycosyl hydrolase domain"/>
    <property type="match status" value="1"/>
</dbReference>
<evidence type="ECO:0000256" key="7">
    <source>
        <dbReference type="ARBA" id="ARBA00022801"/>
    </source>
</evidence>
<keyword evidence="9 14" id="KW-0326">Glycosidase</keyword>
<comment type="subcellular location">
    <subcellularLocation>
        <location evidence="1 15">Cytoplasm</location>
    </subcellularLocation>
</comment>
<dbReference type="InterPro" id="IPR044901">
    <property type="entry name" value="Trehalose_TreZ_E-set_sf"/>
</dbReference>
<evidence type="ECO:0000256" key="6">
    <source>
        <dbReference type="ARBA" id="ARBA00022490"/>
    </source>
</evidence>
<feature type="region of interest" description="Disordered" evidence="17">
    <location>
        <begin position="1"/>
        <end position="31"/>
    </location>
</feature>
<evidence type="ECO:0000313" key="19">
    <source>
        <dbReference type="EMBL" id="AZI42468.1"/>
    </source>
</evidence>
<evidence type="ECO:0000256" key="3">
    <source>
        <dbReference type="ARBA" id="ARBA00008061"/>
    </source>
</evidence>
<keyword evidence="6" id="KW-0963">Cytoplasm</keyword>
<dbReference type="InterPro" id="IPR013780">
    <property type="entry name" value="Glyco_hydro_b"/>
</dbReference>
<feature type="active site" description="Proton donor" evidence="15">
    <location>
        <position position="313"/>
    </location>
</feature>
<proteinExistence type="inferred from homology"/>
<dbReference type="Gene3D" id="1.10.10.760">
    <property type="entry name" value="E-set domains of sugar-utilizing enzymes"/>
    <property type="match status" value="1"/>
</dbReference>
<comment type="catalytic activity">
    <reaction evidence="12 14">
        <text>hydrolysis of (1-&gt;4)-alpha-D-glucosidic linkage in 4-alpha-D-[(1-&gt;4)-alpha-D-glucanosyl]n trehalose to yield trehalose and (1-&gt;4)-alpha-D-glucan.</text>
        <dbReference type="EC" id="3.2.1.141"/>
    </reaction>
</comment>
<dbReference type="EMBL" id="CP034183">
    <property type="protein sequence ID" value="AZI42468.1"/>
    <property type="molecule type" value="Genomic_DNA"/>
</dbReference>
<evidence type="ECO:0000313" key="20">
    <source>
        <dbReference type="Proteomes" id="UP000276417"/>
    </source>
</evidence>
<feature type="active site" description="Nucleophile" evidence="15">
    <location>
        <position position="280"/>
    </location>
</feature>
<dbReference type="GO" id="GO:0005737">
    <property type="term" value="C:cytoplasm"/>
    <property type="evidence" value="ECO:0007669"/>
    <property type="project" value="UniProtKB-SubCell"/>
</dbReference>
<dbReference type="InterPro" id="IPR014756">
    <property type="entry name" value="Ig_E-set"/>
</dbReference>
<dbReference type="PANTHER" id="PTHR43651:SF11">
    <property type="entry name" value="MALTO-OLIGOSYLTREHALOSE TREHALOHYDROLASE"/>
    <property type="match status" value="1"/>
</dbReference>
<evidence type="ECO:0000256" key="17">
    <source>
        <dbReference type="SAM" id="MobiDB-lite"/>
    </source>
</evidence>
<evidence type="ECO:0000259" key="18">
    <source>
        <dbReference type="SMART" id="SM00642"/>
    </source>
</evidence>
<dbReference type="GO" id="GO:0033942">
    <property type="term" value="F:4-alpha-D-(1-&gt;4)-alpha-D-glucanotrehalose trehalohydrolase activity"/>
    <property type="evidence" value="ECO:0007669"/>
    <property type="project" value="UniProtKB-EC"/>
</dbReference>
<dbReference type="OrthoDB" id="9800174at2"/>
<name>A0A3G8YAY2_9DEIO</name>
<evidence type="ECO:0000256" key="9">
    <source>
        <dbReference type="ARBA" id="ARBA00023295"/>
    </source>
</evidence>
<evidence type="ECO:0000256" key="11">
    <source>
        <dbReference type="ARBA" id="ARBA00033284"/>
    </source>
</evidence>
<sequence length="611" mass="67450">MSNFSTAPAPPASQPVSHPLSSGERLGAQVLPDGTGTRFRVWATEVQDVAVRIGGTDYPMERSGDPDHDCIHQTVLPVGAGTRYQFVLGGVPTPDPYARFLPGGVHGEAEVIAFNIHDWKDVDWDGLPLDQCVFYELHVGTFTPEGTYQAAQAKLPELKALGITAVELMPLAAFAGEYGWGYDGVALYAPHAPYGRPEDLRSFVDAAHNIGLAVFLDVVYNHFGPDGNYLKNYSPKYFTSKFQSAWGEGLDYAERHMRRLITENAQMWLRDYHFDGLRLDATQSMPDDSEVHILQELASEVHGLGGHHLMLAEDYRNLPMLVTDYHLDGIWVDDFHHEMRVTLTGDQDGYYAAFEGGAAALAHTINRGWTYEGQTWPMEDHALPGNLRGQPADALPAPSFVYFIQNHDQIGNRAQGDRMTDVERVSVAAFRGASTVLLALPMTPLIFQGQEWAASTPFPFFSNHHGDLGALVSEGRKKEFGHFEGFSGYVLDPQDRATFELAKLDWAEKRDGEHAQTFQTYQQLLNLRKTDPVLSGRSRHALTAGHVDAVLWVRWTTDEGERALLWNTGKTALAASKLDLPFNLPPSLTFHSEGKPTPTLGAGEAVILGNG</sequence>
<evidence type="ECO:0000256" key="16">
    <source>
        <dbReference type="PIRSR" id="PIRSR006337-3"/>
    </source>
</evidence>